<dbReference type="CDD" id="cd12148">
    <property type="entry name" value="fungal_TF_MHR"/>
    <property type="match status" value="1"/>
</dbReference>
<reference evidence="5" key="1">
    <citation type="submission" date="2022-12" db="EMBL/GenBank/DDBJ databases">
        <authorList>
            <person name="Petersen C."/>
        </authorList>
    </citation>
    <scope>NUCLEOTIDE SEQUENCE</scope>
    <source>
        <strain evidence="5">IBT 16125</strain>
    </source>
</reference>
<dbReference type="RefSeq" id="XP_056766405.1">
    <property type="nucleotide sequence ID" value="XM_056907787.1"/>
</dbReference>
<keyword evidence="1" id="KW-0805">Transcription regulation</keyword>
<dbReference type="Proteomes" id="UP001213681">
    <property type="component" value="Unassembled WGS sequence"/>
</dbReference>
<sequence length="667" mass="74370">MGKLVEKIIPEASDKSLTPNTERSHRDSPTLSTPTGHDSHLGLDVLEESVGDDSPIGLLLNLRQMDTAVQSTQNMLTPEAYLANQPSTGTSSSRHEKLSRTLYALFPLQASVDAIVNFSTGIYSVASQFYSVHDIIQGQTEMLSAACDIPPVTSHPALLARQLLKLIICIQQLKPGFDFEKVQLRATPTQVMNTIINTVTNNVTSNDDLVGTHEGLECLIMQGLWHKNAGNLRRSWLSYRRAMSVGQLMGIDRARCSTLKSADPSSDPAKRTSTETMWFQINSCDRYLSLLLGLPAGSLDSSFASDEAMQGLTATERLERLQTVASARIVERNRNKSTRDYVLTQAIDFDLETAARSMETGWWTEPSIPTFERGDHTAMLQILHILLQINHYTLRVLLHLPYMLQDSTDDRYHYSKATCTRSSREILRRFISFRTLVNTPFSCRHVDYAALIAAMTLLLSYLKQRGSINLPQPMPWCAQRQEDRKLVEVAKERMQFLAVMNQDKISKECAETIGQMMPILDSSDISLIENMNLTDPGVVHLAIPYLGTVNFHTSIARKIAEPTTFPPRESLAVANMHTVQEGQSPVAIRTPRPTAPALLAEQPIDFASLDPTTYSADGSVIDGMVMEFEPSNDSMLELPDLTAEVEDWVLQGVESTYWSLLQDNDFS</sequence>
<dbReference type="GeneID" id="81598030"/>
<evidence type="ECO:0000256" key="2">
    <source>
        <dbReference type="ARBA" id="ARBA00023163"/>
    </source>
</evidence>
<evidence type="ECO:0000313" key="6">
    <source>
        <dbReference type="Proteomes" id="UP001213681"/>
    </source>
</evidence>
<organism evidence="5 6">
    <name type="scientific">Penicillium daleae</name>
    <dbReference type="NCBI Taxonomy" id="63821"/>
    <lineage>
        <taxon>Eukaryota</taxon>
        <taxon>Fungi</taxon>
        <taxon>Dikarya</taxon>
        <taxon>Ascomycota</taxon>
        <taxon>Pezizomycotina</taxon>
        <taxon>Eurotiomycetes</taxon>
        <taxon>Eurotiomycetidae</taxon>
        <taxon>Eurotiales</taxon>
        <taxon>Aspergillaceae</taxon>
        <taxon>Penicillium</taxon>
    </lineage>
</organism>
<gene>
    <name evidence="5" type="ORF">N7458_004405</name>
</gene>
<accession>A0AAD6C6H7</accession>
<comment type="caution">
    <text evidence="5">The sequence shown here is derived from an EMBL/GenBank/DDBJ whole genome shotgun (WGS) entry which is preliminary data.</text>
</comment>
<proteinExistence type="predicted"/>
<dbReference type="PANTHER" id="PTHR47840">
    <property type="entry name" value="ZN(II)2CYS6 TRANSCRIPTION FACTOR (EUROFUNG)-RELATED"/>
    <property type="match status" value="1"/>
</dbReference>
<evidence type="ECO:0000256" key="3">
    <source>
        <dbReference type="ARBA" id="ARBA00023242"/>
    </source>
</evidence>
<protein>
    <submittedName>
        <fullName evidence="5">Transcription factor</fullName>
    </submittedName>
</protein>
<feature type="compositionally biased region" description="Basic and acidic residues" evidence="4">
    <location>
        <begin position="1"/>
        <end position="14"/>
    </location>
</feature>
<evidence type="ECO:0000313" key="5">
    <source>
        <dbReference type="EMBL" id="KAJ5453449.1"/>
    </source>
</evidence>
<keyword evidence="6" id="KW-1185">Reference proteome</keyword>
<evidence type="ECO:0000256" key="1">
    <source>
        <dbReference type="ARBA" id="ARBA00023015"/>
    </source>
</evidence>
<dbReference type="AlphaFoldDB" id="A0AAD6C6H7"/>
<name>A0AAD6C6H7_9EURO</name>
<feature type="region of interest" description="Disordered" evidence="4">
    <location>
        <begin position="1"/>
        <end position="41"/>
    </location>
</feature>
<evidence type="ECO:0000256" key="4">
    <source>
        <dbReference type="SAM" id="MobiDB-lite"/>
    </source>
</evidence>
<reference evidence="5" key="2">
    <citation type="journal article" date="2023" name="IMA Fungus">
        <title>Comparative genomic study of the Penicillium genus elucidates a diverse pangenome and 15 lateral gene transfer events.</title>
        <authorList>
            <person name="Petersen C."/>
            <person name="Sorensen T."/>
            <person name="Nielsen M.R."/>
            <person name="Sondergaard T.E."/>
            <person name="Sorensen J.L."/>
            <person name="Fitzpatrick D.A."/>
            <person name="Frisvad J.C."/>
            <person name="Nielsen K.L."/>
        </authorList>
    </citation>
    <scope>NUCLEOTIDE SEQUENCE</scope>
    <source>
        <strain evidence="5">IBT 16125</strain>
    </source>
</reference>
<keyword evidence="3" id="KW-0539">Nucleus</keyword>
<dbReference type="EMBL" id="JAPVEA010000005">
    <property type="protein sequence ID" value="KAJ5453449.1"/>
    <property type="molecule type" value="Genomic_DNA"/>
</dbReference>
<keyword evidence="2" id="KW-0804">Transcription</keyword>
<dbReference type="PANTHER" id="PTHR47840:SF1">
    <property type="entry name" value="ZN(II)2CYS6 TRANSCRIPTION FACTOR (EUROFUNG)"/>
    <property type="match status" value="1"/>
</dbReference>